<dbReference type="Proteomes" id="UP000605253">
    <property type="component" value="Unassembled WGS sequence"/>
</dbReference>
<proteinExistence type="predicted"/>
<evidence type="ECO:0000313" key="4">
    <source>
        <dbReference type="EMBL" id="GGF90447.1"/>
    </source>
</evidence>
<reference evidence="4" key="1">
    <citation type="journal article" date="2014" name="Int. J. Syst. Evol. Microbiol.">
        <title>Complete genome sequence of Corynebacterium casei LMG S-19264T (=DSM 44701T), isolated from a smear-ripened cheese.</title>
        <authorList>
            <consortium name="US DOE Joint Genome Institute (JGI-PGF)"/>
            <person name="Walter F."/>
            <person name="Albersmeier A."/>
            <person name="Kalinowski J."/>
            <person name="Ruckert C."/>
        </authorList>
    </citation>
    <scope>NUCLEOTIDE SEQUENCE</scope>
    <source>
        <strain evidence="4">CGMCC 1.12181</strain>
    </source>
</reference>
<dbReference type="GO" id="GO:0005886">
    <property type="term" value="C:plasma membrane"/>
    <property type="evidence" value="ECO:0007669"/>
    <property type="project" value="UniProtKB-SubCell"/>
</dbReference>
<reference evidence="4" key="2">
    <citation type="submission" date="2020-09" db="EMBL/GenBank/DDBJ databases">
        <authorList>
            <person name="Sun Q."/>
            <person name="Zhou Y."/>
        </authorList>
    </citation>
    <scope>NUCLEOTIDE SEQUENCE</scope>
    <source>
        <strain evidence="4">CGMCC 1.12181</strain>
    </source>
</reference>
<keyword evidence="2" id="KW-1003">Cell membrane</keyword>
<evidence type="ECO:0000256" key="1">
    <source>
        <dbReference type="ARBA" id="ARBA00004236"/>
    </source>
</evidence>
<comment type="caution">
    <text evidence="4">The sequence shown here is derived from an EMBL/GenBank/DDBJ whole genome shotgun (WGS) entry which is preliminary data.</text>
</comment>
<gene>
    <name evidence="4" type="ORF">GCM10011365_09430</name>
</gene>
<comment type="subcellular location">
    <subcellularLocation>
        <location evidence="1">Cell membrane</location>
    </subcellularLocation>
</comment>
<sequence>MKLWITLLTLLVTTGLIAQPFKPVEPVQLSDYQVYPINGLDQIEPSGLTLKNDTLYTVGDKHRAIFRLDIQDDEAWLYKEMTLASERDLGVSVLDLEGITTVNGDFVLVSEAHHRLIHVDNLGQLRWLPAQGNDLYRSAFAAGLLQLHNAGLEGVTYLGEQRFLVAAERQPRGLITLQFSEDLTEIVSQHNLIMLNSRQYLHGRHPDMTGLYVHRKQVYALQRNAYVIHELIAVGNRQYQEGRAWSYEDIVRDPKYAYSDMQYGHAEGLAVDDEFFYLVLDNNRIPNAKNPNDKRPLLIVAKRPVLHGGD</sequence>
<accession>A0A917CJ98</accession>
<dbReference type="RefSeq" id="WP_188364535.1">
    <property type="nucleotide sequence ID" value="NZ_BAABJF010000017.1"/>
</dbReference>
<keyword evidence="3" id="KW-0472">Membrane</keyword>
<dbReference type="InterPro" id="IPR009722">
    <property type="entry name" value="YjiK/CarP"/>
</dbReference>
<name>A0A917CJ98_9GAMM</name>
<keyword evidence="5" id="KW-1185">Reference proteome</keyword>
<evidence type="ECO:0008006" key="6">
    <source>
        <dbReference type="Google" id="ProtNLM"/>
    </source>
</evidence>
<organism evidence="4 5">
    <name type="scientific">Marinicella pacifica</name>
    <dbReference type="NCBI Taxonomy" id="1171543"/>
    <lineage>
        <taxon>Bacteria</taxon>
        <taxon>Pseudomonadati</taxon>
        <taxon>Pseudomonadota</taxon>
        <taxon>Gammaproteobacteria</taxon>
        <taxon>Lysobacterales</taxon>
        <taxon>Marinicellaceae</taxon>
        <taxon>Marinicella</taxon>
    </lineage>
</organism>
<dbReference type="Pfam" id="PF06977">
    <property type="entry name" value="SdiA-regulated"/>
    <property type="match status" value="1"/>
</dbReference>
<evidence type="ECO:0000256" key="2">
    <source>
        <dbReference type="ARBA" id="ARBA00022475"/>
    </source>
</evidence>
<dbReference type="EMBL" id="BMEO01000003">
    <property type="protein sequence ID" value="GGF90447.1"/>
    <property type="molecule type" value="Genomic_DNA"/>
</dbReference>
<dbReference type="AlphaFoldDB" id="A0A917CJ98"/>
<evidence type="ECO:0000256" key="3">
    <source>
        <dbReference type="ARBA" id="ARBA00023136"/>
    </source>
</evidence>
<evidence type="ECO:0000313" key="5">
    <source>
        <dbReference type="Proteomes" id="UP000605253"/>
    </source>
</evidence>
<protein>
    <recommendedName>
        <fullName evidence="6">Phytase-like protein with esterase activity</fullName>
    </recommendedName>
</protein>